<dbReference type="Gene3D" id="1.10.10.10">
    <property type="entry name" value="Winged helix-like DNA-binding domain superfamily/Winged helix DNA-binding domain"/>
    <property type="match status" value="1"/>
</dbReference>
<name>A0A068NKI2_FIMGI</name>
<evidence type="ECO:0000259" key="7">
    <source>
        <dbReference type="Pfam" id="PF08281"/>
    </source>
</evidence>
<evidence type="ECO:0000256" key="1">
    <source>
        <dbReference type="ARBA" id="ARBA00010641"/>
    </source>
</evidence>
<dbReference type="Gene3D" id="1.10.1740.10">
    <property type="match status" value="1"/>
</dbReference>
<dbReference type="KEGG" id="fgi:OP10G_0680"/>
<evidence type="ECO:0000256" key="4">
    <source>
        <dbReference type="ARBA" id="ARBA00023125"/>
    </source>
</evidence>
<dbReference type="GO" id="GO:0003677">
    <property type="term" value="F:DNA binding"/>
    <property type="evidence" value="ECO:0007669"/>
    <property type="project" value="UniProtKB-KW"/>
</dbReference>
<dbReference type="InterPro" id="IPR013249">
    <property type="entry name" value="RNA_pol_sigma70_r4_t2"/>
</dbReference>
<keyword evidence="9" id="KW-1185">Reference proteome</keyword>
<dbReference type="InterPro" id="IPR013324">
    <property type="entry name" value="RNA_pol_sigma_r3/r4-like"/>
</dbReference>
<evidence type="ECO:0000259" key="6">
    <source>
        <dbReference type="Pfam" id="PF04542"/>
    </source>
</evidence>
<evidence type="ECO:0000313" key="8">
    <source>
        <dbReference type="EMBL" id="AIE84048.1"/>
    </source>
</evidence>
<dbReference type="Proteomes" id="UP000027982">
    <property type="component" value="Chromosome"/>
</dbReference>
<evidence type="ECO:0000313" key="9">
    <source>
        <dbReference type="Proteomes" id="UP000027982"/>
    </source>
</evidence>
<dbReference type="InterPro" id="IPR007627">
    <property type="entry name" value="RNA_pol_sigma70_r2"/>
</dbReference>
<protein>
    <submittedName>
        <fullName evidence="8">Sigma-70 family RNA polymerase sigma factor</fullName>
    </submittedName>
</protein>
<feature type="domain" description="RNA polymerase sigma factor 70 region 4 type 2" evidence="7">
    <location>
        <begin position="119"/>
        <end position="167"/>
    </location>
</feature>
<dbReference type="PANTHER" id="PTHR43133">
    <property type="entry name" value="RNA POLYMERASE ECF-TYPE SIGMA FACTO"/>
    <property type="match status" value="1"/>
</dbReference>
<evidence type="ECO:0000256" key="2">
    <source>
        <dbReference type="ARBA" id="ARBA00023015"/>
    </source>
</evidence>
<keyword evidence="2" id="KW-0805">Transcription regulation</keyword>
<dbReference type="InterPro" id="IPR036388">
    <property type="entry name" value="WH-like_DNA-bd_sf"/>
</dbReference>
<sequence length="187" mass="20568">MIHDDESDDSLMEKAAAGNTAAFDRIVRRHQHRLQRFATRMLGGDSARGADVAVGAFLRLWESRGTFRSCGQLGAWLLKSAYRQCLDLLGERIHEPLDADFGTPGESLDARVEKTALAQAVRDAVMELPQSHRAVLVLSVYEGMSYDAIAAALEIPAGTVASRKNHAISILRGRLAAWNDDLLELRQ</sequence>
<organism evidence="8 9">
    <name type="scientific">Fimbriimonas ginsengisoli Gsoil 348</name>
    <dbReference type="NCBI Taxonomy" id="661478"/>
    <lineage>
        <taxon>Bacteria</taxon>
        <taxon>Bacillati</taxon>
        <taxon>Armatimonadota</taxon>
        <taxon>Fimbriimonadia</taxon>
        <taxon>Fimbriimonadales</taxon>
        <taxon>Fimbriimonadaceae</taxon>
        <taxon>Fimbriimonas</taxon>
    </lineage>
</organism>
<dbReference type="EMBL" id="CP007139">
    <property type="protein sequence ID" value="AIE84048.1"/>
    <property type="molecule type" value="Genomic_DNA"/>
</dbReference>
<dbReference type="eggNOG" id="COG1595">
    <property type="taxonomic scope" value="Bacteria"/>
</dbReference>
<dbReference type="AlphaFoldDB" id="A0A068NKI2"/>
<dbReference type="SUPFAM" id="SSF88659">
    <property type="entry name" value="Sigma3 and sigma4 domains of RNA polymerase sigma factors"/>
    <property type="match status" value="1"/>
</dbReference>
<dbReference type="CDD" id="cd06171">
    <property type="entry name" value="Sigma70_r4"/>
    <property type="match status" value="1"/>
</dbReference>
<reference evidence="8 9" key="1">
    <citation type="journal article" date="2014" name="PLoS ONE">
        <title>The first complete genome sequence of the class fimbriimonadia in the phylum armatimonadetes.</title>
        <authorList>
            <person name="Hu Z.Y."/>
            <person name="Wang Y.Z."/>
            <person name="Im W.T."/>
            <person name="Wang S.Y."/>
            <person name="Zhao G.P."/>
            <person name="Zheng H.J."/>
            <person name="Quan Z.X."/>
        </authorList>
    </citation>
    <scope>NUCLEOTIDE SEQUENCE [LARGE SCALE GENOMIC DNA]</scope>
    <source>
        <strain evidence="8">Gsoil 348</strain>
    </source>
</reference>
<keyword evidence="5" id="KW-0804">Transcription</keyword>
<dbReference type="InterPro" id="IPR039425">
    <property type="entry name" value="RNA_pol_sigma-70-like"/>
</dbReference>
<proteinExistence type="inferred from homology"/>
<evidence type="ECO:0000256" key="3">
    <source>
        <dbReference type="ARBA" id="ARBA00023082"/>
    </source>
</evidence>
<dbReference type="SUPFAM" id="SSF88946">
    <property type="entry name" value="Sigma2 domain of RNA polymerase sigma factors"/>
    <property type="match status" value="1"/>
</dbReference>
<feature type="domain" description="RNA polymerase sigma-70 region 2" evidence="6">
    <location>
        <begin position="26"/>
        <end position="89"/>
    </location>
</feature>
<keyword evidence="3" id="KW-0731">Sigma factor</keyword>
<dbReference type="InterPro" id="IPR013325">
    <property type="entry name" value="RNA_pol_sigma_r2"/>
</dbReference>
<dbReference type="NCBIfam" id="TIGR02937">
    <property type="entry name" value="sigma70-ECF"/>
    <property type="match status" value="1"/>
</dbReference>
<dbReference type="GO" id="GO:0006352">
    <property type="term" value="P:DNA-templated transcription initiation"/>
    <property type="evidence" value="ECO:0007669"/>
    <property type="project" value="InterPro"/>
</dbReference>
<gene>
    <name evidence="8" type="ORF">OP10G_0680</name>
</gene>
<dbReference type="GO" id="GO:0016987">
    <property type="term" value="F:sigma factor activity"/>
    <property type="evidence" value="ECO:0007669"/>
    <property type="project" value="UniProtKB-KW"/>
</dbReference>
<keyword evidence="4" id="KW-0238">DNA-binding</keyword>
<dbReference type="HOGENOM" id="CLU_047691_3_1_0"/>
<dbReference type="InterPro" id="IPR014284">
    <property type="entry name" value="RNA_pol_sigma-70_dom"/>
</dbReference>
<dbReference type="STRING" id="661478.OP10G_0680"/>
<comment type="similarity">
    <text evidence="1">Belongs to the sigma-70 factor family. ECF subfamily.</text>
</comment>
<dbReference type="PANTHER" id="PTHR43133:SF8">
    <property type="entry name" value="RNA POLYMERASE SIGMA FACTOR HI_1459-RELATED"/>
    <property type="match status" value="1"/>
</dbReference>
<accession>A0A068NKI2</accession>
<evidence type="ECO:0000256" key="5">
    <source>
        <dbReference type="ARBA" id="ARBA00023163"/>
    </source>
</evidence>
<dbReference type="Pfam" id="PF04542">
    <property type="entry name" value="Sigma70_r2"/>
    <property type="match status" value="1"/>
</dbReference>
<dbReference type="Pfam" id="PF08281">
    <property type="entry name" value="Sigma70_r4_2"/>
    <property type="match status" value="1"/>
</dbReference>